<evidence type="ECO:0000313" key="3">
    <source>
        <dbReference type="Proteomes" id="UP001497623"/>
    </source>
</evidence>
<protein>
    <submittedName>
        <fullName evidence="2">Uncharacterized protein</fullName>
    </submittedName>
</protein>
<sequence>TSAPPDGVDLNKHPMVIFAEVKQGTNPVMGADVRALITLPDAANATDPIEIKLLDSGSDPDTLQGDGIYSRYLTGVTITGRIIVKAEVKQGNNSIINKGSSTSKRKKRNLIASESEISPDRCCGSFVPLGRIIGEPTGNFSRSEVTGSVKITGVPDPGSDKIPPSKIRDLTVKNTERDDANISVYYSTFEWTAPGDDLDSGIVNNYSLFFTDNITNIYKEDFSLIRDYEISSEIIDDILQEAGTKVSLNISLELSTFLEGVPYFFALIAEDEKGNKSPVSNIVWVILNPPPTEQPMVAPYDWSWIWIYILIGVGVLIVLGIIFGVWCRHRSKKEDELPLDTPSMWVDKTQAE</sequence>
<feature type="non-terminal residue" evidence="2">
    <location>
        <position position="1"/>
    </location>
</feature>
<proteinExistence type="predicted"/>
<name>A0AAV2RGL4_MEGNR</name>
<dbReference type="Gene3D" id="2.60.40.10">
    <property type="entry name" value="Immunoglobulins"/>
    <property type="match status" value="1"/>
</dbReference>
<dbReference type="Proteomes" id="UP001497623">
    <property type="component" value="Unassembled WGS sequence"/>
</dbReference>
<accession>A0AAV2RGL4</accession>
<gene>
    <name evidence="2" type="ORF">MNOR_LOCUS24995</name>
</gene>
<evidence type="ECO:0000256" key="1">
    <source>
        <dbReference type="SAM" id="Phobius"/>
    </source>
</evidence>
<comment type="caution">
    <text evidence="2">The sequence shown here is derived from an EMBL/GenBank/DDBJ whole genome shotgun (WGS) entry which is preliminary data.</text>
</comment>
<reference evidence="2 3" key="1">
    <citation type="submission" date="2024-05" db="EMBL/GenBank/DDBJ databases">
        <authorList>
            <person name="Wallberg A."/>
        </authorList>
    </citation>
    <scope>NUCLEOTIDE SEQUENCE [LARGE SCALE GENOMIC DNA]</scope>
</reference>
<evidence type="ECO:0000313" key="2">
    <source>
        <dbReference type="EMBL" id="CAL4125181.1"/>
    </source>
</evidence>
<keyword evidence="3" id="KW-1185">Reference proteome</keyword>
<keyword evidence="1" id="KW-0812">Transmembrane</keyword>
<dbReference type="InterPro" id="IPR013783">
    <property type="entry name" value="Ig-like_fold"/>
</dbReference>
<keyword evidence="1" id="KW-0472">Membrane</keyword>
<organism evidence="2 3">
    <name type="scientific">Meganyctiphanes norvegica</name>
    <name type="common">Northern krill</name>
    <name type="synonym">Thysanopoda norvegica</name>
    <dbReference type="NCBI Taxonomy" id="48144"/>
    <lineage>
        <taxon>Eukaryota</taxon>
        <taxon>Metazoa</taxon>
        <taxon>Ecdysozoa</taxon>
        <taxon>Arthropoda</taxon>
        <taxon>Crustacea</taxon>
        <taxon>Multicrustacea</taxon>
        <taxon>Malacostraca</taxon>
        <taxon>Eumalacostraca</taxon>
        <taxon>Eucarida</taxon>
        <taxon>Euphausiacea</taxon>
        <taxon>Euphausiidae</taxon>
        <taxon>Meganyctiphanes</taxon>
    </lineage>
</organism>
<feature type="transmembrane region" description="Helical" evidence="1">
    <location>
        <begin position="304"/>
        <end position="327"/>
    </location>
</feature>
<keyword evidence="1" id="KW-1133">Transmembrane helix</keyword>
<dbReference type="EMBL" id="CAXKWB010023383">
    <property type="protein sequence ID" value="CAL4125181.1"/>
    <property type="molecule type" value="Genomic_DNA"/>
</dbReference>
<dbReference type="AlphaFoldDB" id="A0AAV2RGL4"/>